<sequence>MFSPSFVLSIAFSALLNSAGLASAVPTGFGLRPRDATALTADQLAAFAPFTQFARAAYCDPSKIQGWKCGQACDALPGFQPTLTGGDGNAEQFFFVGFWPDQKTVVVAHQGTNPDELESDLTDIDIPKEALNSTLFPNVPDGVEVHSGFADEHQKTASQILDEIKKLMTQNSATSVTLIGHSLGGALSELETLFMKLNLPNSTTIKGVTYGTPRVGNKDFVTFFDQQISDFTRVNNEHDLVPIVPGRFLGFEHPKGEVHIVSPGNAVACSGDDDATDSQCTIKTVPNILDGSVANHLGPYEGISMGTSACV</sequence>
<dbReference type="CDD" id="cd00519">
    <property type="entry name" value="Lipase_3"/>
    <property type="match status" value="1"/>
</dbReference>
<protein>
    <recommendedName>
        <fullName evidence="6">Fungal lipase-type domain-containing protein</fullName>
    </recommendedName>
</protein>
<dbReference type="InterPro" id="IPR051218">
    <property type="entry name" value="Sec_MonoDiacylglyc_Lipase"/>
</dbReference>
<feature type="domain" description="Fungal lipase-type" evidence="6">
    <location>
        <begin position="106"/>
        <end position="247"/>
    </location>
</feature>
<dbReference type="STRING" id="135208.A0A4Y9ZQJ2"/>
<gene>
    <name evidence="7" type="ORF">EWM64_g8245</name>
</gene>
<dbReference type="Gene3D" id="3.40.50.1820">
    <property type="entry name" value="alpha/beta hydrolase"/>
    <property type="match status" value="1"/>
</dbReference>
<dbReference type="GO" id="GO:0006629">
    <property type="term" value="P:lipid metabolic process"/>
    <property type="evidence" value="ECO:0007669"/>
    <property type="project" value="InterPro"/>
</dbReference>
<comment type="catalytic activity">
    <reaction evidence="4">
        <text>a monoacylglycerol + H2O = glycerol + a fatty acid + H(+)</text>
        <dbReference type="Rhea" id="RHEA:15245"/>
        <dbReference type="ChEBI" id="CHEBI:15377"/>
        <dbReference type="ChEBI" id="CHEBI:15378"/>
        <dbReference type="ChEBI" id="CHEBI:17408"/>
        <dbReference type="ChEBI" id="CHEBI:17754"/>
        <dbReference type="ChEBI" id="CHEBI:28868"/>
    </reaction>
</comment>
<keyword evidence="1" id="KW-1015">Disulfide bond</keyword>
<comment type="catalytic activity">
    <reaction evidence="3">
        <text>a diacylglycerol + H2O = a monoacylglycerol + a fatty acid + H(+)</text>
        <dbReference type="Rhea" id="RHEA:32731"/>
        <dbReference type="ChEBI" id="CHEBI:15377"/>
        <dbReference type="ChEBI" id="CHEBI:15378"/>
        <dbReference type="ChEBI" id="CHEBI:17408"/>
        <dbReference type="ChEBI" id="CHEBI:18035"/>
        <dbReference type="ChEBI" id="CHEBI:28868"/>
    </reaction>
</comment>
<evidence type="ECO:0000256" key="2">
    <source>
        <dbReference type="ARBA" id="ARBA00043996"/>
    </source>
</evidence>
<evidence type="ECO:0000256" key="3">
    <source>
        <dbReference type="ARBA" id="ARBA00047591"/>
    </source>
</evidence>
<reference evidence="7 8" key="1">
    <citation type="submission" date="2019-02" db="EMBL/GenBank/DDBJ databases">
        <title>Genome sequencing of the rare red list fungi Hericium alpestre (H. flagellum).</title>
        <authorList>
            <person name="Buettner E."/>
            <person name="Kellner H."/>
        </authorList>
    </citation>
    <scope>NUCLEOTIDE SEQUENCE [LARGE SCALE GENOMIC DNA]</scope>
    <source>
        <strain evidence="7 8">DSM 108284</strain>
    </source>
</reference>
<evidence type="ECO:0000313" key="7">
    <source>
        <dbReference type="EMBL" id="TFY75768.1"/>
    </source>
</evidence>
<dbReference type="AlphaFoldDB" id="A0A4Y9ZQJ2"/>
<proteinExistence type="inferred from homology"/>
<dbReference type="InterPro" id="IPR029058">
    <property type="entry name" value="AB_hydrolase_fold"/>
</dbReference>
<keyword evidence="5" id="KW-0732">Signal</keyword>
<keyword evidence="8" id="KW-1185">Reference proteome</keyword>
<evidence type="ECO:0000256" key="4">
    <source>
        <dbReference type="ARBA" id="ARBA00048461"/>
    </source>
</evidence>
<dbReference type="EMBL" id="SFCI01001441">
    <property type="protein sequence ID" value="TFY75768.1"/>
    <property type="molecule type" value="Genomic_DNA"/>
</dbReference>
<organism evidence="7 8">
    <name type="scientific">Hericium alpestre</name>
    <dbReference type="NCBI Taxonomy" id="135208"/>
    <lineage>
        <taxon>Eukaryota</taxon>
        <taxon>Fungi</taxon>
        <taxon>Dikarya</taxon>
        <taxon>Basidiomycota</taxon>
        <taxon>Agaricomycotina</taxon>
        <taxon>Agaricomycetes</taxon>
        <taxon>Russulales</taxon>
        <taxon>Hericiaceae</taxon>
        <taxon>Hericium</taxon>
    </lineage>
</organism>
<evidence type="ECO:0000259" key="6">
    <source>
        <dbReference type="Pfam" id="PF01764"/>
    </source>
</evidence>
<comment type="caution">
    <text evidence="7">The sequence shown here is derived from an EMBL/GenBank/DDBJ whole genome shotgun (WGS) entry which is preliminary data.</text>
</comment>
<comment type="similarity">
    <text evidence="2">Belongs to the AB hydrolase superfamily. Lipase family. Class 3 subfamily.</text>
</comment>
<evidence type="ECO:0000313" key="8">
    <source>
        <dbReference type="Proteomes" id="UP000298061"/>
    </source>
</evidence>
<evidence type="ECO:0000256" key="5">
    <source>
        <dbReference type="SAM" id="SignalP"/>
    </source>
</evidence>
<accession>A0A4Y9ZQJ2</accession>
<dbReference type="InterPro" id="IPR002921">
    <property type="entry name" value="Fungal_lipase-type"/>
</dbReference>
<dbReference type="Proteomes" id="UP000298061">
    <property type="component" value="Unassembled WGS sequence"/>
</dbReference>
<feature type="signal peptide" evidence="5">
    <location>
        <begin position="1"/>
        <end position="24"/>
    </location>
</feature>
<dbReference type="SUPFAM" id="SSF53474">
    <property type="entry name" value="alpha/beta-Hydrolases"/>
    <property type="match status" value="1"/>
</dbReference>
<evidence type="ECO:0000256" key="1">
    <source>
        <dbReference type="ARBA" id="ARBA00023157"/>
    </source>
</evidence>
<dbReference type="PANTHER" id="PTHR45856:SF25">
    <property type="entry name" value="FUNGAL LIPASE-LIKE DOMAIN-CONTAINING PROTEIN"/>
    <property type="match status" value="1"/>
</dbReference>
<dbReference type="Pfam" id="PF01764">
    <property type="entry name" value="Lipase_3"/>
    <property type="match status" value="1"/>
</dbReference>
<name>A0A4Y9ZQJ2_9AGAM</name>
<feature type="chain" id="PRO_5021217916" description="Fungal lipase-type domain-containing protein" evidence="5">
    <location>
        <begin position="25"/>
        <end position="311"/>
    </location>
</feature>
<dbReference type="PANTHER" id="PTHR45856">
    <property type="entry name" value="ALPHA/BETA-HYDROLASES SUPERFAMILY PROTEIN"/>
    <property type="match status" value="1"/>
</dbReference>
<dbReference type="OrthoDB" id="426718at2759"/>